<dbReference type="InterPro" id="IPR005025">
    <property type="entry name" value="FMN_Rdtase-like_dom"/>
</dbReference>
<dbReference type="PANTHER" id="PTHR43278">
    <property type="entry name" value="NAD(P)H-DEPENDENT FMN-CONTAINING OXIDOREDUCTASE YWQN-RELATED"/>
    <property type="match status" value="1"/>
</dbReference>
<feature type="domain" description="NADPH-dependent FMN reductase-like" evidence="3">
    <location>
        <begin position="3"/>
        <end position="129"/>
    </location>
</feature>
<sequence>MRMKLLIVLGSPRRRGNSEILAEEVVKGLADVEVEYLRLNDLNIRPCQGCGGCEKTGICVIADDMTDLYAKVDAADSLLLVSPVYFYGLTGQTKIFIDRCQSLWSRRYLLKDSHRIAEGRRGYLLSVAATNGEKLFDCSMLTVRYFFDAAGYHYEDSLLVPGVDAKGDILQRPVALQDARDFGEKMFATRNDPLI</sequence>
<evidence type="ECO:0000313" key="4">
    <source>
        <dbReference type="EMBL" id="CAG35646.1"/>
    </source>
</evidence>
<dbReference type="eggNOG" id="COG0655">
    <property type="taxonomic scope" value="Bacteria"/>
</dbReference>
<keyword evidence="5" id="KW-1185">Reference proteome</keyword>
<dbReference type="Pfam" id="PF03358">
    <property type="entry name" value="FMN_red"/>
    <property type="match status" value="1"/>
</dbReference>
<dbReference type="AlphaFoldDB" id="Q6APS8"/>
<evidence type="ECO:0000259" key="3">
    <source>
        <dbReference type="Pfam" id="PF03358"/>
    </source>
</evidence>
<protein>
    <recommendedName>
        <fullName evidence="3">NADPH-dependent FMN reductase-like domain-containing protein</fullName>
    </recommendedName>
</protein>
<keyword evidence="2" id="KW-0288">FMN</keyword>
<name>Q6APS8_DESPS</name>
<dbReference type="STRING" id="177439.DP0917"/>
<reference evidence="5" key="1">
    <citation type="journal article" date="2004" name="Environ. Microbiol.">
        <title>The genome of Desulfotalea psychrophila, a sulfate-reducing bacterium from permanently cold Arctic sediments.</title>
        <authorList>
            <person name="Rabus R."/>
            <person name="Ruepp A."/>
            <person name="Frickey T."/>
            <person name="Rattei T."/>
            <person name="Fartmann B."/>
            <person name="Stark M."/>
            <person name="Bauer M."/>
            <person name="Zibat A."/>
            <person name="Lombardot T."/>
            <person name="Becker I."/>
            <person name="Amann J."/>
            <person name="Gellner K."/>
            <person name="Teeling H."/>
            <person name="Leuschner W.D."/>
            <person name="Gloeckner F.-O."/>
            <person name="Lupas A.N."/>
            <person name="Amann R."/>
            <person name="Klenk H.-P."/>
        </authorList>
    </citation>
    <scope>NUCLEOTIDE SEQUENCE [LARGE SCALE GENOMIC DNA]</scope>
    <source>
        <strain evidence="5">DSM 12343 / LSv54</strain>
    </source>
</reference>
<organism evidence="4 5">
    <name type="scientific">Desulfotalea psychrophila (strain LSv54 / DSM 12343)</name>
    <dbReference type="NCBI Taxonomy" id="177439"/>
    <lineage>
        <taxon>Bacteria</taxon>
        <taxon>Pseudomonadati</taxon>
        <taxon>Thermodesulfobacteriota</taxon>
        <taxon>Desulfobulbia</taxon>
        <taxon>Desulfobulbales</taxon>
        <taxon>Desulfocapsaceae</taxon>
        <taxon>Desulfotalea</taxon>
    </lineage>
</organism>
<keyword evidence="1" id="KW-0285">Flavoprotein</keyword>
<dbReference type="EMBL" id="CR522870">
    <property type="protein sequence ID" value="CAG35646.1"/>
    <property type="molecule type" value="Genomic_DNA"/>
</dbReference>
<dbReference type="GO" id="GO:0016491">
    <property type="term" value="F:oxidoreductase activity"/>
    <property type="evidence" value="ECO:0007669"/>
    <property type="project" value="InterPro"/>
</dbReference>
<gene>
    <name evidence="4" type="ordered locus">DP0917</name>
</gene>
<dbReference type="PANTHER" id="PTHR43278:SF2">
    <property type="entry name" value="IRON-SULFUR FLAVOPROTEIN"/>
    <property type="match status" value="1"/>
</dbReference>
<dbReference type="KEGG" id="dps:DP0917"/>
<dbReference type="Gene3D" id="3.40.50.360">
    <property type="match status" value="1"/>
</dbReference>
<proteinExistence type="predicted"/>
<evidence type="ECO:0000256" key="1">
    <source>
        <dbReference type="ARBA" id="ARBA00022630"/>
    </source>
</evidence>
<dbReference type="HOGENOM" id="CLU_050993_4_1_7"/>
<dbReference type="SUPFAM" id="SSF52218">
    <property type="entry name" value="Flavoproteins"/>
    <property type="match status" value="1"/>
</dbReference>
<dbReference type="Proteomes" id="UP000000602">
    <property type="component" value="Chromosome"/>
</dbReference>
<dbReference type="InterPro" id="IPR029039">
    <property type="entry name" value="Flavoprotein-like_sf"/>
</dbReference>
<evidence type="ECO:0000313" key="5">
    <source>
        <dbReference type="Proteomes" id="UP000000602"/>
    </source>
</evidence>
<accession>Q6APS8</accession>
<dbReference type="InterPro" id="IPR051796">
    <property type="entry name" value="ISF_SsuE-like"/>
</dbReference>
<evidence type="ECO:0000256" key="2">
    <source>
        <dbReference type="ARBA" id="ARBA00022643"/>
    </source>
</evidence>